<dbReference type="InterPro" id="IPR000618">
    <property type="entry name" value="Insect_cuticle"/>
</dbReference>
<dbReference type="PANTHER" id="PTHR10380">
    <property type="entry name" value="CUTICLE PROTEIN"/>
    <property type="match status" value="1"/>
</dbReference>
<evidence type="ECO:0000256" key="3">
    <source>
        <dbReference type="PROSITE-ProRule" id="PRU00497"/>
    </source>
</evidence>
<organism evidence="5">
    <name type="scientific">Schistocerca gregaria</name>
    <name type="common">Desert locust</name>
    <name type="synonym">Gryllus gregarius</name>
    <dbReference type="NCBI Taxonomy" id="7010"/>
    <lineage>
        <taxon>Eukaryota</taxon>
        <taxon>Metazoa</taxon>
        <taxon>Ecdysozoa</taxon>
        <taxon>Arthropoda</taxon>
        <taxon>Hexapoda</taxon>
        <taxon>Insecta</taxon>
        <taxon>Pterygota</taxon>
        <taxon>Neoptera</taxon>
        <taxon>Polyneoptera</taxon>
        <taxon>Orthoptera</taxon>
        <taxon>Caelifera</taxon>
        <taxon>Acrididea</taxon>
        <taxon>Acridomorpha</taxon>
        <taxon>Acridoidea</taxon>
        <taxon>Acrididae</taxon>
        <taxon>Cyrtacanthacridinae</taxon>
        <taxon>Schistocerca</taxon>
    </lineage>
</organism>
<evidence type="ECO:0000256" key="4">
    <source>
        <dbReference type="SAM" id="SignalP"/>
    </source>
</evidence>
<feature type="chain" id="PRO_5034936542" evidence="4">
    <location>
        <begin position="17"/>
        <end position="153"/>
    </location>
</feature>
<dbReference type="PROSITE" id="PS00233">
    <property type="entry name" value="CHIT_BIND_RR_1"/>
    <property type="match status" value="1"/>
</dbReference>
<protein>
    <submittedName>
        <fullName evidence="5">Endocuticle structural glycoprotein SgAbd 2</fullName>
    </submittedName>
</protein>
<evidence type="ECO:0000313" key="5">
    <source>
        <dbReference type="EMBL" id="QVD39594.1"/>
    </source>
</evidence>
<dbReference type="GeneID" id="126284438"/>
<evidence type="ECO:0000256" key="2">
    <source>
        <dbReference type="ARBA" id="ARBA00023283"/>
    </source>
</evidence>
<dbReference type="EMBL" id="MW962828">
    <property type="protein sequence ID" value="QVD39594.1"/>
    <property type="molecule type" value="mRNA"/>
</dbReference>
<dbReference type="Pfam" id="PF00379">
    <property type="entry name" value="Chitin_bind_4"/>
    <property type="match status" value="1"/>
</dbReference>
<keyword evidence="1 3" id="KW-0193">Cuticle</keyword>
<dbReference type="GO" id="GO:0008010">
    <property type="term" value="F:structural constituent of chitin-based larval cuticle"/>
    <property type="evidence" value="ECO:0007669"/>
    <property type="project" value="TreeGrafter"/>
</dbReference>
<dbReference type="OrthoDB" id="6379191at2759"/>
<dbReference type="RefSeq" id="XP_049839316.1">
    <property type="nucleotide sequence ID" value="XM_049983359.1"/>
</dbReference>
<keyword evidence="4" id="KW-0732">Signal</keyword>
<dbReference type="InterPro" id="IPR031311">
    <property type="entry name" value="CHIT_BIND_RR_consensus"/>
</dbReference>
<dbReference type="PRINTS" id="PR00947">
    <property type="entry name" value="CUTICLE"/>
</dbReference>
<accession>A0A8E5JTD2</accession>
<dbReference type="AlphaFoldDB" id="A0A8E5JTD2"/>
<proteinExistence type="evidence at transcript level"/>
<evidence type="ECO:0000256" key="1">
    <source>
        <dbReference type="ARBA" id="ARBA00022460"/>
    </source>
</evidence>
<dbReference type="PANTHER" id="PTHR10380:SF173">
    <property type="entry name" value="CUTICULAR PROTEIN 47EF, ISOFORM C-RELATED"/>
    <property type="match status" value="1"/>
</dbReference>
<dbReference type="KEGG" id="sgre:126284438"/>
<feature type="signal peptide" evidence="4">
    <location>
        <begin position="1"/>
        <end position="16"/>
    </location>
</feature>
<reference evidence="5" key="1">
    <citation type="journal article" date="2021" name="J. Neurophysiol.">
        <title>Gene transcription changes in a locust model of noise-induced deafness.</title>
        <authorList>
            <person name="French A.S."/>
            <person name="Warren B."/>
        </authorList>
    </citation>
    <scope>NUCLEOTIDE SEQUENCE</scope>
</reference>
<sequence>MQLLVCLSAVLAVAVARPQFGNYYQPQPTYSPTARQQVPILQYSNEVNPDGSYAYSYQTGNGIAAQEQGYLKNPGQRDLEAENVQGTFSYTAPDGTPISLRYVADENGFRAEGAHLPTPPPIPEAIARSLEVIARTPQQPFQPQPQYNPFRRF</sequence>
<keyword evidence="2" id="KW-0873">Pyrrolidone carboxylic acid</keyword>
<dbReference type="PROSITE" id="PS51155">
    <property type="entry name" value="CHIT_BIND_RR_2"/>
    <property type="match status" value="1"/>
</dbReference>
<name>A0A8E5JTD2_SCHGR</name>
<dbReference type="GO" id="GO:0062129">
    <property type="term" value="C:chitin-based extracellular matrix"/>
    <property type="evidence" value="ECO:0007669"/>
    <property type="project" value="TreeGrafter"/>
</dbReference>
<dbReference type="InterPro" id="IPR050468">
    <property type="entry name" value="Cuticle_Struct_Prot"/>
</dbReference>